<accession>D3SP38</accession>
<dbReference type="RefSeq" id="WP_012991332.1">
    <property type="nucleotide sequence ID" value="NC_013894.1"/>
</dbReference>
<dbReference type="SUPFAM" id="SSF51735">
    <property type="entry name" value="NAD(P)-binding Rossmann-fold domains"/>
    <property type="match status" value="1"/>
</dbReference>
<dbReference type="GO" id="GO:0016491">
    <property type="term" value="F:oxidoreductase activity"/>
    <property type="evidence" value="ECO:0007669"/>
    <property type="project" value="UniProtKB-KW"/>
</dbReference>
<dbReference type="InterPro" id="IPR036291">
    <property type="entry name" value="NAD(P)-bd_dom_sf"/>
</dbReference>
<reference evidence="4" key="1">
    <citation type="journal article" date="2010" name="Stand. Genomic Sci.">
        <title>Complete genome sequence of Thermocrinis albus type strain (HI 11/12T).</title>
        <authorList>
            <person name="Wirth R."/>
            <person name="Sikorski J."/>
            <person name="Brambilla E."/>
            <person name="Misra M."/>
            <person name="Lapidus A."/>
            <person name="Copeland A."/>
            <person name="Nolan M."/>
            <person name="Lucas S."/>
            <person name="Chen F."/>
            <person name="Tice H."/>
            <person name="Cheng J.F."/>
            <person name="Han C."/>
            <person name="Detter J.C."/>
            <person name="Tapia R."/>
            <person name="Bruce D."/>
            <person name="Goodwin L."/>
            <person name="Pitluck S."/>
            <person name="Pati A."/>
            <person name="Anderson I."/>
            <person name="Ivanova N."/>
            <person name="Mavromatis K."/>
            <person name="Mikhailova N."/>
            <person name="Chen A."/>
            <person name="Palaniappan K."/>
            <person name="Bilek Y."/>
            <person name="Hader T."/>
            <person name="Land M."/>
            <person name="Hauser L."/>
            <person name="Chang Y.J."/>
            <person name="Jeffries C.D."/>
            <person name="Tindall B.J."/>
            <person name="Rohde M."/>
            <person name="Goker M."/>
            <person name="Bristow J."/>
            <person name="Eisen J.A."/>
            <person name="Markowitz V."/>
            <person name="Hugenholtz P."/>
            <person name="Kyrpides N.C."/>
            <person name="Klenk H.P."/>
        </authorList>
    </citation>
    <scope>NUCLEOTIDE SEQUENCE [LARGE SCALE GENOMIC DNA]</scope>
    <source>
        <strain evidence="4">DSM 14484 / JCM 11386 / HI 11/12</strain>
    </source>
</reference>
<dbReference type="Gene3D" id="3.40.50.720">
    <property type="entry name" value="NAD(P)-binding Rossmann-like Domain"/>
    <property type="match status" value="1"/>
</dbReference>
<name>D3SP38_THEAH</name>
<dbReference type="InterPro" id="IPR002347">
    <property type="entry name" value="SDR_fam"/>
</dbReference>
<comment type="similarity">
    <text evidence="1">Belongs to the short-chain dehydrogenases/reductases (SDR) family.</text>
</comment>
<gene>
    <name evidence="3" type="ordered locus">Thal_0290</name>
</gene>
<dbReference type="STRING" id="638303.Thal_0290"/>
<proteinExistence type="inferred from homology"/>
<keyword evidence="4" id="KW-1185">Reference proteome</keyword>
<evidence type="ECO:0000313" key="3">
    <source>
        <dbReference type="EMBL" id="ADC88925.1"/>
    </source>
</evidence>
<dbReference type="Proteomes" id="UP000002043">
    <property type="component" value="Chromosome"/>
</dbReference>
<dbReference type="eggNOG" id="COG1028">
    <property type="taxonomic scope" value="Bacteria"/>
</dbReference>
<dbReference type="KEGG" id="tal:Thal_0290"/>
<evidence type="ECO:0000313" key="4">
    <source>
        <dbReference type="Proteomes" id="UP000002043"/>
    </source>
</evidence>
<dbReference type="OrthoDB" id="9793499at2"/>
<dbReference type="HOGENOM" id="CLU_010194_1_3_0"/>
<dbReference type="EMBL" id="CP001931">
    <property type="protein sequence ID" value="ADC88925.1"/>
    <property type="molecule type" value="Genomic_DNA"/>
</dbReference>
<dbReference type="PANTHER" id="PTHR43639">
    <property type="entry name" value="OXIDOREDUCTASE, SHORT-CHAIN DEHYDROGENASE/REDUCTASE FAMILY (AFU_ORTHOLOGUE AFUA_5G02870)"/>
    <property type="match status" value="1"/>
</dbReference>
<organism evidence="3 4">
    <name type="scientific">Thermocrinis albus (strain DSM 14484 / JCM 11386 / HI 11/12)</name>
    <dbReference type="NCBI Taxonomy" id="638303"/>
    <lineage>
        <taxon>Bacteria</taxon>
        <taxon>Pseudomonadati</taxon>
        <taxon>Aquificota</taxon>
        <taxon>Aquificia</taxon>
        <taxon>Aquificales</taxon>
        <taxon>Aquificaceae</taxon>
        <taxon>Thermocrinis</taxon>
    </lineage>
</organism>
<dbReference type="PANTHER" id="PTHR43639:SF1">
    <property type="entry name" value="SHORT-CHAIN DEHYDROGENASE_REDUCTASE FAMILY PROTEIN"/>
    <property type="match status" value="1"/>
</dbReference>
<evidence type="ECO:0000256" key="1">
    <source>
        <dbReference type="ARBA" id="ARBA00006484"/>
    </source>
</evidence>
<keyword evidence="2" id="KW-0560">Oxidoreductase</keyword>
<dbReference type="Pfam" id="PF13561">
    <property type="entry name" value="adh_short_C2"/>
    <property type="match status" value="1"/>
</dbReference>
<protein>
    <submittedName>
        <fullName evidence="3">Short-chain dehydrogenase/reductase SDR</fullName>
    </submittedName>
</protein>
<evidence type="ECO:0000256" key="2">
    <source>
        <dbReference type="ARBA" id="ARBA00023002"/>
    </source>
</evidence>
<dbReference type="AlphaFoldDB" id="D3SP38"/>
<sequence>MQRKVALITGIKRIGGSVAEALLREGWCVSVVYNTSEDVYKKLKEGYGDRVLGIKTDLTQDNHQRIVEETYGHFGRLDAFLHLASPYFPTPLEELNPSHLYLHFKPIAEAFIFIAKHAFFHMLKNEGTVKGRIIAYGDWATNLTPYRNYAAYFVAKGALHTAVKVLAREMAPHVLVNAIALGPVLIPDHVSEEKWRDYLQKTPLKRPVSVEDIVLLSLTLLRMDSMTGEILYLDSGRNISGSCS</sequence>